<dbReference type="Gene3D" id="1.10.560.10">
    <property type="entry name" value="GroEL-like equatorial domain"/>
    <property type="match status" value="1"/>
</dbReference>
<dbReference type="CDD" id="cd03344">
    <property type="entry name" value="GroEL"/>
    <property type="match status" value="1"/>
</dbReference>
<keyword evidence="4" id="KW-0143">Chaperone</keyword>
<dbReference type="GO" id="GO:0140662">
    <property type="term" value="F:ATP-dependent protein folding chaperone"/>
    <property type="evidence" value="ECO:0007669"/>
    <property type="project" value="InterPro"/>
</dbReference>
<dbReference type="PRINTS" id="PR00298">
    <property type="entry name" value="CHAPERONIN60"/>
</dbReference>
<dbReference type="FunFam" id="1.10.560.10:FF:000001">
    <property type="entry name" value="60 kDa chaperonin"/>
    <property type="match status" value="1"/>
</dbReference>
<evidence type="ECO:0000313" key="8">
    <source>
        <dbReference type="Proteomes" id="UP000886520"/>
    </source>
</evidence>
<dbReference type="GO" id="GO:0042026">
    <property type="term" value="P:protein refolding"/>
    <property type="evidence" value="ECO:0007669"/>
    <property type="project" value="InterPro"/>
</dbReference>
<keyword evidence="3" id="KW-0067">ATP-binding</keyword>
<evidence type="ECO:0008006" key="9">
    <source>
        <dbReference type="Google" id="ProtNLM"/>
    </source>
</evidence>
<dbReference type="AlphaFoldDB" id="A0A9D4V1I8"/>
<dbReference type="NCBIfam" id="NF009489">
    <property type="entry name" value="PRK12851.1"/>
    <property type="match status" value="1"/>
</dbReference>
<dbReference type="InterPro" id="IPR027410">
    <property type="entry name" value="TCP-1-like_intermed_sf"/>
</dbReference>
<dbReference type="NCBIfam" id="NF009487">
    <property type="entry name" value="PRK12849.1"/>
    <property type="match status" value="1"/>
</dbReference>
<dbReference type="SUPFAM" id="SSF48592">
    <property type="entry name" value="GroEL equatorial domain-like"/>
    <property type="match status" value="1"/>
</dbReference>
<evidence type="ECO:0000256" key="1">
    <source>
        <dbReference type="ARBA" id="ARBA00006607"/>
    </source>
</evidence>
<dbReference type="NCBIfam" id="NF009488">
    <property type="entry name" value="PRK12850.1"/>
    <property type="match status" value="1"/>
</dbReference>
<evidence type="ECO:0000256" key="5">
    <source>
        <dbReference type="ARBA" id="ARBA00025467"/>
    </source>
</evidence>
<dbReference type="SUPFAM" id="SSF52029">
    <property type="entry name" value="GroEL apical domain-like"/>
    <property type="match status" value="1"/>
</dbReference>
<comment type="function">
    <text evidence="5">Implicated in mitochondrial protein import and macromolecular assembly. May facilitate the correct folding of imported proteins. May also prevent misfolding and promote the refolding and proper assembly of unfolded polypeptides generated under stress conditions in the mitochondrial matrix.</text>
</comment>
<protein>
    <recommendedName>
        <fullName evidence="9">Chaperonin CPN60-2, mitochondrial</fullName>
    </recommendedName>
</protein>
<evidence type="ECO:0000256" key="2">
    <source>
        <dbReference type="ARBA" id="ARBA00022741"/>
    </source>
</evidence>
<dbReference type="PANTHER" id="PTHR45633">
    <property type="entry name" value="60 KDA HEAT SHOCK PROTEIN, MITOCHONDRIAL"/>
    <property type="match status" value="1"/>
</dbReference>
<dbReference type="SUPFAM" id="SSF54849">
    <property type="entry name" value="GroEL-intermediate domain like"/>
    <property type="match status" value="1"/>
</dbReference>
<keyword evidence="2" id="KW-0547">Nucleotide-binding</keyword>
<evidence type="ECO:0000256" key="6">
    <source>
        <dbReference type="RuleBase" id="RU000418"/>
    </source>
</evidence>
<dbReference type="Proteomes" id="UP000886520">
    <property type="component" value="Chromosome 7"/>
</dbReference>
<dbReference type="Gene3D" id="3.30.260.10">
    <property type="entry name" value="TCP-1-like chaperonin intermediate domain"/>
    <property type="match status" value="1"/>
</dbReference>
<keyword evidence="8" id="KW-1185">Reference proteome</keyword>
<dbReference type="InterPro" id="IPR001844">
    <property type="entry name" value="Cpn60/GroEL"/>
</dbReference>
<dbReference type="InterPro" id="IPR027409">
    <property type="entry name" value="GroEL-like_apical_dom_sf"/>
</dbReference>
<name>A0A9D4V1I8_ADICA</name>
<evidence type="ECO:0000256" key="4">
    <source>
        <dbReference type="ARBA" id="ARBA00023186"/>
    </source>
</evidence>
<sequence>MYRVAGTLASSARRGVHRVSNSARINQIRHYAAKDIRFGIEARALMLQGVEQLADAVKVTMGPKGRNVVIEQSFGAPKVTKDGVTVAKSIEFKEKLKNIGASLVKQVANATNDVAGDGTTCATVLTRSIFTEGSKSVAAGMNAMDLRRGINMAVEAVVEHLKSRAKMISTSEEIAQVGTISANGDTEIGGLIARAMEKVGKDGVITVSDGKTLYNELEVVEGMKLDRGYISPYFINNAKTQKCELENPAILIFDKKVSGLNSIIPVLELVMKEQRPLLIVAEDVESEALATLIVNKLRGGLKVCAIKAPGFGENRKASLSDLATLTGGQLISEDIGLKLEKVTPELLGRAKKVTVSKDDCIILDGGGDKKAIEERCEQIREAISTSTSDYDKEKSQERLAKLSGGVAVLKIGGASEVEVGEKKDRVTDALNATKAAVEEGIVPGGGVALLYASKALDKLKSDNFDQKIGIQVIQNAIKAPTFIIAANAGAEGAVVIGKLLEQDNLDYGFDAAKGEYVDMVKAGIIDPVKVIRTALVDAASVASLLTTTEAVVSEVPKEERESAAMGAGMGGLDY</sequence>
<dbReference type="InterPro" id="IPR018370">
    <property type="entry name" value="Chaperonin_Cpn60_CS"/>
</dbReference>
<gene>
    <name evidence="7" type="ORF">GOP47_0007693</name>
</gene>
<evidence type="ECO:0000313" key="7">
    <source>
        <dbReference type="EMBL" id="KAI5077869.1"/>
    </source>
</evidence>
<comment type="similarity">
    <text evidence="1 6">Belongs to the chaperonin (HSP60) family.</text>
</comment>
<evidence type="ECO:0000256" key="3">
    <source>
        <dbReference type="ARBA" id="ARBA00022840"/>
    </source>
</evidence>
<dbReference type="NCBIfam" id="NF000592">
    <property type="entry name" value="PRK00013.1"/>
    <property type="match status" value="1"/>
</dbReference>
<dbReference type="OrthoDB" id="1733909at2759"/>
<dbReference type="EMBL" id="JABFUD020000007">
    <property type="protein sequence ID" value="KAI5077869.1"/>
    <property type="molecule type" value="Genomic_DNA"/>
</dbReference>
<accession>A0A9D4V1I8</accession>
<dbReference type="PROSITE" id="PS00296">
    <property type="entry name" value="CHAPERONINS_CPN60"/>
    <property type="match status" value="1"/>
</dbReference>
<dbReference type="NCBIfam" id="TIGR02348">
    <property type="entry name" value="GroEL"/>
    <property type="match status" value="1"/>
</dbReference>
<dbReference type="Gene3D" id="3.50.7.10">
    <property type="entry name" value="GroEL"/>
    <property type="match status" value="1"/>
</dbReference>
<dbReference type="Pfam" id="PF00118">
    <property type="entry name" value="Cpn60_TCP1"/>
    <property type="match status" value="1"/>
</dbReference>
<dbReference type="FunFam" id="3.50.7.10:FF:000001">
    <property type="entry name" value="60 kDa chaperonin"/>
    <property type="match status" value="1"/>
</dbReference>
<organism evidence="7 8">
    <name type="scientific">Adiantum capillus-veneris</name>
    <name type="common">Maidenhair fern</name>
    <dbReference type="NCBI Taxonomy" id="13818"/>
    <lineage>
        <taxon>Eukaryota</taxon>
        <taxon>Viridiplantae</taxon>
        <taxon>Streptophyta</taxon>
        <taxon>Embryophyta</taxon>
        <taxon>Tracheophyta</taxon>
        <taxon>Polypodiopsida</taxon>
        <taxon>Polypodiidae</taxon>
        <taxon>Polypodiales</taxon>
        <taxon>Pteridineae</taxon>
        <taxon>Pteridaceae</taxon>
        <taxon>Vittarioideae</taxon>
        <taxon>Adiantum</taxon>
    </lineage>
</organism>
<proteinExistence type="inferred from homology"/>
<dbReference type="GO" id="GO:0005524">
    <property type="term" value="F:ATP binding"/>
    <property type="evidence" value="ECO:0007669"/>
    <property type="project" value="UniProtKB-KW"/>
</dbReference>
<dbReference type="InterPro" id="IPR002423">
    <property type="entry name" value="Cpn60/GroEL/TCP-1"/>
</dbReference>
<reference evidence="7" key="1">
    <citation type="submission" date="2021-01" db="EMBL/GenBank/DDBJ databases">
        <title>Adiantum capillus-veneris genome.</title>
        <authorList>
            <person name="Fang Y."/>
            <person name="Liao Q."/>
        </authorList>
    </citation>
    <scope>NUCLEOTIDE SEQUENCE</scope>
    <source>
        <strain evidence="7">H3</strain>
        <tissue evidence="7">Leaf</tissue>
    </source>
</reference>
<dbReference type="InterPro" id="IPR027413">
    <property type="entry name" value="GROEL-like_equatorial_sf"/>
</dbReference>
<comment type="caution">
    <text evidence="7">The sequence shown here is derived from an EMBL/GenBank/DDBJ whole genome shotgun (WGS) entry which is preliminary data.</text>
</comment>
<dbReference type="HAMAP" id="MF_00600">
    <property type="entry name" value="CH60"/>
    <property type="match status" value="1"/>
</dbReference>